<sequence length="157" mass="17846">MSVSLCCSFVRLIFTCYLWSYLWIIASKEYTLFAAVLFEDVYACLMMCLPAILMDKTIDEVNKMKIILGDQLLACDDDKLRVALEEALDYLDQRPIKMTICRAVTVDATLPFIFFSLCTTGGKVTFLKERCEKIVKCHLEPTEHGEDFAQQSDTLAG</sequence>
<reference evidence="1 2" key="1">
    <citation type="journal article" date="2022" name="Genome Biol. Evol.">
        <title>The Spruce Budworm Genome: Reconstructing the Evolutionary History of Antifreeze Proteins.</title>
        <authorList>
            <person name="Beliveau C."/>
            <person name="Gagne P."/>
            <person name="Picq S."/>
            <person name="Vernygora O."/>
            <person name="Keeling C.I."/>
            <person name="Pinkney K."/>
            <person name="Doucet D."/>
            <person name="Wen F."/>
            <person name="Johnston J.S."/>
            <person name="Maaroufi H."/>
            <person name="Boyle B."/>
            <person name="Laroche J."/>
            <person name="Dewar K."/>
            <person name="Juretic N."/>
            <person name="Blackburn G."/>
            <person name="Nisole A."/>
            <person name="Brunet B."/>
            <person name="Brandao M."/>
            <person name="Lumley L."/>
            <person name="Duan J."/>
            <person name="Quan G."/>
            <person name="Lucarotti C.J."/>
            <person name="Roe A.D."/>
            <person name="Sperling F.A.H."/>
            <person name="Levesque R.C."/>
            <person name="Cusson M."/>
        </authorList>
    </citation>
    <scope>NUCLEOTIDE SEQUENCE [LARGE SCALE GENOMIC DNA]</scope>
    <source>
        <strain evidence="1">Glfc:IPQL:Cfum</strain>
    </source>
</reference>
<evidence type="ECO:0000313" key="1">
    <source>
        <dbReference type="EMBL" id="KAI8437761.1"/>
    </source>
</evidence>
<evidence type="ECO:0000313" key="2">
    <source>
        <dbReference type="Proteomes" id="UP001064048"/>
    </source>
</evidence>
<organism evidence="1 2">
    <name type="scientific">Choristoneura fumiferana</name>
    <name type="common">Spruce budworm moth</name>
    <name type="synonym">Archips fumiferana</name>
    <dbReference type="NCBI Taxonomy" id="7141"/>
    <lineage>
        <taxon>Eukaryota</taxon>
        <taxon>Metazoa</taxon>
        <taxon>Ecdysozoa</taxon>
        <taxon>Arthropoda</taxon>
        <taxon>Hexapoda</taxon>
        <taxon>Insecta</taxon>
        <taxon>Pterygota</taxon>
        <taxon>Neoptera</taxon>
        <taxon>Endopterygota</taxon>
        <taxon>Lepidoptera</taxon>
        <taxon>Glossata</taxon>
        <taxon>Ditrysia</taxon>
        <taxon>Tortricoidea</taxon>
        <taxon>Tortricidae</taxon>
        <taxon>Tortricinae</taxon>
        <taxon>Choristoneura</taxon>
    </lineage>
</organism>
<accession>A0ACC0KNY5</accession>
<dbReference type="EMBL" id="CM046120">
    <property type="protein sequence ID" value="KAI8437761.1"/>
    <property type="molecule type" value="Genomic_DNA"/>
</dbReference>
<dbReference type="Proteomes" id="UP001064048">
    <property type="component" value="Chromosome 20"/>
</dbReference>
<proteinExistence type="predicted"/>
<keyword evidence="2" id="KW-1185">Reference proteome</keyword>
<comment type="caution">
    <text evidence="1">The sequence shown here is derived from an EMBL/GenBank/DDBJ whole genome shotgun (WGS) entry which is preliminary data.</text>
</comment>
<name>A0ACC0KNY5_CHOFU</name>
<protein>
    <submittedName>
        <fullName evidence="1">Uncharacterized protein</fullName>
    </submittedName>
</protein>
<gene>
    <name evidence="1" type="ORF">MSG28_011995</name>
</gene>